<evidence type="ECO:0000256" key="4">
    <source>
        <dbReference type="ARBA" id="ARBA00022741"/>
    </source>
</evidence>
<dbReference type="PANTHER" id="PTHR11067">
    <property type="entry name" value="INOSINE TRIPHOSPHATE PYROPHOSPHATASE/HAM1 PROTEIN"/>
    <property type="match status" value="1"/>
</dbReference>
<evidence type="ECO:0000256" key="6">
    <source>
        <dbReference type="ARBA" id="ARBA00022842"/>
    </source>
</evidence>
<dbReference type="GO" id="GO:0009146">
    <property type="term" value="P:purine nucleoside triphosphate catabolic process"/>
    <property type="evidence" value="ECO:0007669"/>
    <property type="project" value="UniProtKB-UniRule"/>
</dbReference>
<name>A0A558AZG1_9STAP</name>
<keyword evidence="6 10" id="KW-0460">Magnesium</keyword>
<protein>
    <recommendedName>
        <fullName evidence="10">dITP/XTP pyrophosphatase</fullName>
        <ecNumber evidence="10">3.6.1.66</ecNumber>
    </recommendedName>
    <alternativeName>
        <fullName evidence="10">Non-canonical purine NTP pyrophosphatase</fullName>
    </alternativeName>
    <alternativeName>
        <fullName evidence="10">Non-standard purine NTP pyrophosphatase</fullName>
    </alternativeName>
    <alternativeName>
        <fullName evidence="10">Nucleoside-triphosphate diphosphatase</fullName>
    </alternativeName>
    <alternativeName>
        <fullName evidence="10">Nucleoside-triphosphate pyrophosphatase</fullName>
        <shortName evidence="10">NTPase</shortName>
    </alternativeName>
</protein>
<evidence type="ECO:0000256" key="1">
    <source>
        <dbReference type="ARBA" id="ARBA00008023"/>
    </source>
</evidence>
<comment type="cofactor">
    <cofactor evidence="10">
        <name>Mg(2+)</name>
        <dbReference type="ChEBI" id="CHEBI:18420"/>
    </cofactor>
    <text evidence="10">Binds 1 Mg(2+) ion per subunit.</text>
</comment>
<evidence type="ECO:0000313" key="12">
    <source>
        <dbReference type="EMBL" id="TVT29650.1"/>
    </source>
</evidence>
<feature type="active site" description="Proton acceptor" evidence="10">
    <location>
        <position position="68"/>
    </location>
</feature>
<comment type="subunit">
    <text evidence="2 10">Homodimer.</text>
</comment>
<feature type="binding site" evidence="10">
    <location>
        <position position="39"/>
    </location>
    <ligand>
        <name>Mg(2+)</name>
        <dbReference type="ChEBI" id="CHEBI:18420"/>
    </ligand>
</feature>
<dbReference type="GO" id="GO:0046872">
    <property type="term" value="F:metal ion binding"/>
    <property type="evidence" value="ECO:0007669"/>
    <property type="project" value="UniProtKB-KW"/>
</dbReference>
<dbReference type="GO" id="GO:0017111">
    <property type="term" value="F:ribonucleoside triphosphate phosphatase activity"/>
    <property type="evidence" value="ECO:0007669"/>
    <property type="project" value="InterPro"/>
</dbReference>
<dbReference type="PANTHER" id="PTHR11067:SF9">
    <property type="entry name" value="INOSINE TRIPHOSPHATE PYROPHOSPHATASE"/>
    <property type="match status" value="1"/>
</dbReference>
<reference evidence="12 13" key="1">
    <citation type="submission" date="2019-07" db="EMBL/GenBank/DDBJ databases">
        <title>Salinicoccus cyprini sp. nov., isolated from gastro-intestinal tract of mirror carp, Cyprinus carpio var. specularis, collected from Gobind Sagar Reservoir, Himachal Pradesh, India.</title>
        <authorList>
            <person name="Talwar C."/>
            <person name="Singh A.K."/>
            <person name="Lal R."/>
            <person name="Negi R.K."/>
        </authorList>
    </citation>
    <scope>NUCLEOTIDE SEQUENCE [LARGE SCALE GENOMIC DNA]</scope>
    <source>
        <strain evidence="12 13">CT19</strain>
    </source>
</reference>
<dbReference type="CDD" id="cd00515">
    <property type="entry name" value="HAM1"/>
    <property type="match status" value="1"/>
</dbReference>
<organism evidence="12 13">
    <name type="scientific">Salinicoccus cyprini</name>
    <dbReference type="NCBI Taxonomy" id="2493691"/>
    <lineage>
        <taxon>Bacteria</taxon>
        <taxon>Bacillati</taxon>
        <taxon>Bacillota</taxon>
        <taxon>Bacilli</taxon>
        <taxon>Bacillales</taxon>
        <taxon>Staphylococcaceae</taxon>
        <taxon>Salinicoccus</taxon>
    </lineage>
</organism>
<dbReference type="GO" id="GO:0009117">
    <property type="term" value="P:nucleotide metabolic process"/>
    <property type="evidence" value="ECO:0007669"/>
    <property type="project" value="UniProtKB-KW"/>
</dbReference>
<dbReference type="OrthoDB" id="9807456at2"/>
<dbReference type="InterPro" id="IPR020922">
    <property type="entry name" value="dITP/XTP_pyrophosphatase"/>
</dbReference>
<evidence type="ECO:0000256" key="8">
    <source>
        <dbReference type="ARBA" id="ARBA00051875"/>
    </source>
</evidence>
<dbReference type="InterPro" id="IPR029001">
    <property type="entry name" value="ITPase-like_fam"/>
</dbReference>
<evidence type="ECO:0000256" key="2">
    <source>
        <dbReference type="ARBA" id="ARBA00011738"/>
    </source>
</evidence>
<dbReference type="SUPFAM" id="SSF52972">
    <property type="entry name" value="ITPase-like"/>
    <property type="match status" value="1"/>
</dbReference>
<feature type="binding site" evidence="10">
    <location>
        <position position="171"/>
    </location>
    <ligand>
        <name>substrate</name>
    </ligand>
</feature>
<evidence type="ECO:0000256" key="5">
    <source>
        <dbReference type="ARBA" id="ARBA00022801"/>
    </source>
</evidence>
<dbReference type="GO" id="GO:0005829">
    <property type="term" value="C:cytosol"/>
    <property type="evidence" value="ECO:0007669"/>
    <property type="project" value="TreeGrafter"/>
</dbReference>
<keyword evidence="3 10" id="KW-0479">Metal-binding</keyword>
<feature type="binding site" evidence="10">
    <location>
        <position position="68"/>
    </location>
    <ligand>
        <name>Mg(2+)</name>
        <dbReference type="ChEBI" id="CHEBI:18420"/>
    </ligand>
</feature>
<dbReference type="GO" id="GO:0036222">
    <property type="term" value="F:XTP diphosphatase activity"/>
    <property type="evidence" value="ECO:0007669"/>
    <property type="project" value="UniProtKB-UniRule"/>
</dbReference>
<comment type="similarity">
    <text evidence="1 10 11">Belongs to the HAM1 NTPase family.</text>
</comment>
<accession>A0A558AZG1</accession>
<sequence length="200" mass="21799">MVKIVVASGNKGKINDFKAIFPNHDIIGIKEILPDFSVEETEDTFAGNARLKAEAAAEALDMPVVSDDSGLSVDALDGAPGVYSARYAGTDATDEDNNRKLLSALEGVSDRRAHFTSAIALAIPGMETRTYIGELHGEVLESPKGEHGFGYDPLFRTEDGRLLGMISTEEKGEISHRRNALDRLMEDKEVFNVLIRYNEG</sequence>
<comment type="catalytic activity">
    <reaction evidence="10">
        <text>ITP + H2O = IMP + diphosphate + H(+)</text>
        <dbReference type="Rhea" id="RHEA:29399"/>
        <dbReference type="ChEBI" id="CHEBI:15377"/>
        <dbReference type="ChEBI" id="CHEBI:15378"/>
        <dbReference type="ChEBI" id="CHEBI:33019"/>
        <dbReference type="ChEBI" id="CHEBI:58053"/>
        <dbReference type="ChEBI" id="CHEBI:61402"/>
        <dbReference type="EC" id="3.6.1.66"/>
    </reaction>
</comment>
<evidence type="ECO:0000256" key="11">
    <source>
        <dbReference type="RuleBase" id="RU003781"/>
    </source>
</evidence>
<comment type="caution">
    <text evidence="12">The sequence shown here is derived from an EMBL/GenBank/DDBJ whole genome shotgun (WGS) entry which is preliminary data.</text>
</comment>
<feature type="binding site" evidence="10">
    <location>
        <begin position="8"/>
        <end position="13"/>
    </location>
    <ligand>
        <name>substrate</name>
    </ligand>
</feature>
<evidence type="ECO:0000256" key="7">
    <source>
        <dbReference type="ARBA" id="ARBA00023080"/>
    </source>
</evidence>
<dbReference type="AlphaFoldDB" id="A0A558AZG1"/>
<dbReference type="GO" id="GO:0000166">
    <property type="term" value="F:nucleotide binding"/>
    <property type="evidence" value="ECO:0007669"/>
    <property type="project" value="UniProtKB-KW"/>
</dbReference>
<dbReference type="GO" id="GO:0035870">
    <property type="term" value="F:dITP diphosphatase activity"/>
    <property type="evidence" value="ECO:0007669"/>
    <property type="project" value="UniProtKB-UniRule"/>
</dbReference>
<comment type="function">
    <text evidence="10">Pyrophosphatase that catalyzes the hydrolysis of nucleoside triphosphates to their monophosphate derivatives, with a high preference for the non-canonical purine nucleotides XTP (xanthosine triphosphate), dITP (deoxyinosine triphosphate) and ITP. Seems to function as a house-cleaning enzyme that removes non-canonical purine nucleotides from the nucleotide pool, thus preventing their incorporation into DNA/RNA and avoiding chromosomal lesions.</text>
</comment>
<keyword evidence="4 10" id="KW-0547">Nucleotide-binding</keyword>
<keyword evidence="13" id="KW-1185">Reference proteome</keyword>
<dbReference type="Proteomes" id="UP000315103">
    <property type="component" value="Unassembled WGS sequence"/>
</dbReference>
<keyword evidence="7 10" id="KW-0546">Nucleotide metabolism</keyword>
<comment type="catalytic activity">
    <reaction evidence="8 10">
        <text>dITP + H2O = dIMP + diphosphate + H(+)</text>
        <dbReference type="Rhea" id="RHEA:28342"/>
        <dbReference type="ChEBI" id="CHEBI:15377"/>
        <dbReference type="ChEBI" id="CHEBI:15378"/>
        <dbReference type="ChEBI" id="CHEBI:33019"/>
        <dbReference type="ChEBI" id="CHEBI:61194"/>
        <dbReference type="ChEBI" id="CHEBI:61382"/>
        <dbReference type="EC" id="3.6.1.66"/>
    </reaction>
</comment>
<dbReference type="NCBIfam" id="TIGR00042">
    <property type="entry name" value="RdgB/HAM1 family non-canonical purine NTP pyrophosphatase"/>
    <property type="match status" value="1"/>
</dbReference>
<evidence type="ECO:0000256" key="9">
    <source>
        <dbReference type="ARBA" id="ARBA00052017"/>
    </source>
</evidence>
<dbReference type="EC" id="3.6.1.66" evidence="10"/>
<dbReference type="Pfam" id="PF01725">
    <property type="entry name" value="Ham1p_like"/>
    <property type="match status" value="1"/>
</dbReference>
<evidence type="ECO:0000313" key="13">
    <source>
        <dbReference type="Proteomes" id="UP000315103"/>
    </source>
</evidence>
<dbReference type="EMBL" id="VMSJ01000001">
    <property type="protein sequence ID" value="TVT29650.1"/>
    <property type="molecule type" value="Genomic_DNA"/>
</dbReference>
<feature type="binding site" evidence="10">
    <location>
        <position position="69"/>
    </location>
    <ligand>
        <name>substrate</name>
    </ligand>
</feature>
<comment type="catalytic activity">
    <reaction evidence="9 10">
        <text>XTP + H2O = XMP + diphosphate + H(+)</text>
        <dbReference type="Rhea" id="RHEA:28610"/>
        <dbReference type="ChEBI" id="CHEBI:15377"/>
        <dbReference type="ChEBI" id="CHEBI:15378"/>
        <dbReference type="ChEBI" id="CHEBI:33019"/>
        <dbReference type="ChEBI" id="CHEBI:57464"/>
        <dbReference type="ChEBI" id="CHEBI:61314"/>
        <dbReference type="EC" id="3.6.1.66"/>
    </reaction>
</comment>
<dbReference type="InterPro" id="IPR002637">
    <property type="entry name" value="RdgB/HAM1"/>
</dbReference>
<gene>
    <name evidence="12" type="primary">rdgB</name>
    <name evidence="12" type="ORF">FO441_05050</name>
</gene>
<dbReference type="HAMAP" id="MF_01405">
    <property type="entry name" value="Non_canon_purine_NTPase"/>
    <property type="match status" value="1"/>
</dbReference>
<dbReference type="Gene3D" id="3.90.950.10">
    <property type="match status" value="1"/>
</dbReference>
<feature type="binding site" evidence="10">
    <location>
        <begin position="176"/>
        <end position="177"/>
    </location>
    <ligand>
        <name>substrate</name>
    </ligand>
</feature>
<feature type="binding site" evidence="10">
    <location>
        <begin position="149"/>
        <end position="152"/>
    </location>
    <ligand>
        <name>substrate</name>
    </ligand>
</feature>
<dbReference type="FunFam" id="3.90.950.10:FF:000001">
    <property type="entry name" value="dITP/XTP pyrophosphatase"/>
    <property type="match status" value="1"/>
</dbReference>
<evidence type="ECO:0000256" key="3">
    <source>
        <dbReference type="ARBA" id="ARBA00022723"/>
    </source>
</evidence>
<keyword evidence="5 10" id="KW-0378">Hydrolase</keyword>
<proteinExistence type="inferred from homology"/>
<dbReference type="RefSeq" id="WP_145286664.1">
    <property type="nucleotide sequence ID" value="NZ_VMSJ01000001.1"/>
</dbReference>
<dbReference type="GO" id="GO:0036220">
    <property type="term" value="F:ITP diphosphatase activity"/>
    <property type="evidence" value="ECO:0007669"/>
    <property type="project" value="UniProtKB-UniRule"/>
</dbReference>
<evidence type="ECO:0000256" key="10">
    <source>
        <dbReference type="HAMAP-Rule" id="MF_01405"/>
    </source>
</evidence>